<name>A0A7D5JTN6_9CAUD</name>
<protein>
    <submittedName>
        <fullName evidence="1">Uncharacterized protein</fullName>
    </submittedName>
</protein>
<dbReference type="KEGG" id="vg:65127728"/>
<keyword evidence="2" id="KW-1185">Reference proteome</keyword>
<evidence type="ECO:0000313" key="2">
    <source>
        <dbReference type="Proteomes" id="UP000510603"/>
    </source>
</evidence>
<reference evidence="1 2" key="1">
    <citation type="submission" date="2020-05" db="EMBL/GenBank/DDBJ databases">
        <authorList>
            <person name="Vorhees N."/>
            <person name="Tucker A.R."/>
            <person name="Stephan M.R."/>
            <person name="Stalions G.A."/>
            <person name="Riebschleger D.L."/>
            <person name="Petouhoff A.M."/>
            <person name="Paluch K.V."/>
            <person name="Lockett T."/>
            <person name="Koorndyk N.D."/>
            <person name="Koehl A.J."/>
            <person name="Johnson H.K."/>
            <person name="Hood S.A."/>
            <person name="Currier J.K."/>
            <person name="Covert A."/>
            <person name="Bojanowski S.E."/>
            <person name="Bilisko A."/>
            <person name="Bartz C."/>
            <person name="Beck A.M."/>
            <person name="Sievers M.T."/>
            <person name="Stukey J."/>
            <person name="Garlena R.A."/>
            <person name="Russell D.A."/>
            <person name="Pope W.H."/>
            <person name="Jacobs-Sera D."/>
            <person name="Hatfull G.F."/>
        </authorList>
    </citation>
    <scope>NUCLEOTIDE SEQUENCE [LARGE SCALE GENOMIC DNA]</scope>
</reference>
<evidence type="ECO:0000313" key="1">
    <source>
        <dbReference type="EMBL" id="QLF84659.1"/>
    </source>
</evidence>
<organism evidence="1 2">
    <name type="scientific">Mycobacterium phage Gail</name>
    <dbReference type="NCBI Taxonomy" id="2743994"/>
    <lineage>
        <taxon>Viruses</taxon>
        <taxon>Duplodnaviria</taxon>
        <taxon>Heunggongvirae</taxon>
        <taxon>Uroviricota</taxon>
        <taxon>Caudoviricetes</taxon>
        <taxon>Luchadorvirus</taxon>
        <taxon>Luchadorvirus gail</taxon>
        <taxon>Lucadorvirus gail</taxon>
    </lineage>
</organism>
<dbReference type="EMBL" id="MT522004">
    <property type="protein sequence ID" value="QLF84659.1"/>
    <property type="molecule type" value="Genomic_DNA"/>
</dbReference>
<dbReference type="Proteomes" id="UP000510603">
    <property type="component" value="Segment"/>
</dbReference>
<dbReference type="GeneID" id="65127728"/>
<proteinExistence type="predicted"/>
<sequence>MSNSTYIIYEALENAVYEAIDAGKLDPEALDGLPTSTVFYPEPGEPWDEDDVAAIHAVGMSDLEAKIGFYRNLLDRIGG</sequence>
<accession>A0A7D5JTN6</accession>
<dbReference type="RefSeq" id="YP_010109448.1">
    <property type="nucleotide sequence ID" value="NC_055858.1"/>
</dbReference>
<gene>
    <name evidence="1" type="primary">96</name>
    <name evidence="1" type="ORF">SEA_GAIL_96</name>
</gene>